<dbReference type="InterPro" id="IPR014721">
    <property type="entry name" value="Ribsml_uS5_D2-typ_fold_subgr"/>
</dbReference>
<keyword evidence="4" id="KW-0234">DNA repair</keyword>
<dbReference type="Gene3D" id="3.30.565.10">
    <property type="entry name" value="Histidine kinase-like ATPase, C-terminal domain"/>
    <property type="match status" value="1"/>
</dbReference>
<dbReference type="InterPro" id="IPR036890">
    <property type="entry name" value="HATPase_C_sf"/>
</dbReference>
<dbReference type="Pfam" id="PF16413">
    <property type="entry name" value="Mlh1_C"/>
    <property type="match status" value="1"/>
</dbReference>
<dbReference type="eggNOG" id="KOG1979">
    <property type="taxonomic scope" value="Eukaryota"/>
</dbReference>
<dbReference type="FunFam" id="3.30.230.10:FF:000014">
    <property type="entry name" value="DNA mismatch repair protein Mlh1"/>
    <property type="match status" value="1"/>
</dbReference>
<dbReference type="OrthoDB" id="10263226at2759"/>
<dbReference type="GO" id="GO:0032389">
    <property type="term" value="C:MutLalpha complex"/>
    <property type="evidence" value="ECO:0007669"/>
    <property type="project" value="TreeGrafter"/>
</dbReference>
<keyword evidence="5" id="KW-0539">Nucleus</keyword>
<dbReference type="GO" id="GO:0030983">
    <property type="term" value="F:mismatched DNA binding"/>
    <property type="evidence" value="ECO:0007669"/>
    <property type="project" value="InterPro"/>
</dbReference>
<accession>A0A1X7V053</accession>
<dbReference type="FunCoup" id="A0A1X7V053">
    <property type="interactions" value="467"/>
</dbReference>
<dbReference type="InterPro" id="IPR002099">
    <property type="entry name" value="MutL/Mlh/PMS"/>
</dbReference>
<dbReference type="GO" id="GO:0005524">
    <property type="term" value="F:ATP binding"/>
    <property type="evidence" value="ECO:0007669"/>
    <property type="project" value="InterPro"/>
</dbReference>
<dbReference type="SUPFAM" id="SSF54211">
    <property type="entry name" value="Ribosomal protein S5 domain 2-like"/>
    <property type="match status" value="1"/>
</dbReference>
<dbReference type="CDD" id="cd03483">
    <property type="entry name" value="MutL_Trans_MLH1"/>
    <property type="match status" value="1"/>
</dbReference>
<dbReference type="EnsemblMetazoa" id="Aqu2.1.32977_001">
    <property type="protein sequence ID" value="Aqu2.1.32977_001"/>
    <property type="gene ID" value="Aqu2.1.32977"/>
</dbReference>
<dbReference type="InParanoid" id="A0A1X7V053"/>
<dbReference type="Proteomes" id="UP000007879">
    <property type="component" value="Unassembled WGS sequence"/>
</dbReference>
<dbReference type="InterPro" id="IPR032189">
    <property type="entry name" value="Mlh1_C"/>
</dbReference>
<dbReference type="FunFam" id="3.30.565.10:FF:000109">
    <property type="entry name" value="Related to MLH1-DNA mismatch repair protein"/>
    <property type="match status" value="1"/>
</dbReference>
<dbReference type="PANTHER" id="PTHR10073">
    <property type="entry name" value="DNA MISMATCH REPAIR PROTEIN MLH, PMS, MUTL"/>
    <property type="match status" value="1"/>
</dbReference>
<dbReference type="InterPro" id="IPR013507">
    <property type="entry name" value="DNA_mismatch_S5_2-like"/>
</dbReference>
<dbReference type="CDD" id="cd16926">
    <property type="entry name" value="HATPase_MutL-MLH-PMS-like"/>
    <property type="match status" value="1"/>
</dbReference>
<dbReference type="InterPro" id="IPR020568">
    <property type="entry name" value="Ribosomal_Su5_D2-typ_SF"/>
</dbReference>
<evidence type="ECO:0000256" key="5">
    <source>
        <dbReference type="ARBA" id="ARBA00023242"/>
    </source>
</evidence>
<evidence type="ECO:0000256" key="2">
    <source>
        <dbReference type="ARBA" id="ARBA00006082"/>
    </source>
</evidence>
<organism evidence="8">
    <name type="scientific">Amphimedon queenslandica</name>
    <name type="common">Sponge</name>
    <dbReference type="NCBI Taxonomy" id="400682"/>
    <lineage>
        <taxon>Eukaryota</taxon>
        <taxon>Metazoa</taxon>
        <taxon>Porifera</taxon>
        <taxon>Demospongiae</taxon>
        <taxon>Heteroscleromorpha</taxon>
        <taxon>Haplosclerida</taxon>
        <taxon>Niphatidae</taxon>
        <taxon>Amphimedon</taxon>
    </lineage>
</organism>
<dbReference type="GO" id="GO:0140664">
    <property type="term" value="F:ATP-dependent DNA damage sensor activity"/>
    <property type="evidence" value="ECO:0007669"/>
    <property type="project" value="InterPro"/>
</dbReference>
<comment type="similarity">
    <text evidence="2">Belongs to the DNA mismatch repair MutL/HexB family.</text>
</comment>
<dbReference type="GO" id="GO:0016887">
    <property type="term" value="F:ATP hydrolysis activity"/>
    <property type="evidence" value="ECO:0007669"/>
    <property type="project" value="InterPro"/>
</dbReference>
<dbReference type="SMART" id="SM01340">
    <property type="entry name" value="DNA_mis_repair"/>
    <property type="match status" value="1"/>
</dbReference>
<evidence type="ECO:0000259" key="7">
    <source>
        <dbReference type="SMART" id="SM01340"/>
    </source>
</evidence>
<name>A0A1X7V053_AMPQE</name>
<dbReference type="GO" id="GO:0006298">
    <property type="term" value="P:mismatch repair"/>
    <property type="evidence" value="ECO:0007669"/>
    <property type="project" value="InterPro"/>
</dbReference>
<sequence length="697" mass="78542">MDEPKGIVRLEQSVVNRIAAGEVIQRPANAIKEMIENSIDAGATTIQVSVKNGGIKMLLIQDNGSGISKEDLPIVCERFTTSKLKSFDDLSSINTYGFRGEALASISHIAHVTITSRTKNDKCAYKASYSDGKLVSTQKSSGPPEPKPCAGNRGTQIQVEDLFYNMVTRRNALKNPADEYHRIVDVVSKYAVHNTGIGFTLKKFGESVVDVRTLPDSSDIENIGAVFGQAIAKELLCVSCENTKLGMKMNGYITNPNYSVKKFQFLLFINHRLVDSTSLRKAIDTVYSAYLPKNTHPFIYMSLEIAPLNVDVNVHPTKHEVHFLHEALIVETIQKSIEDKLLGCNESRTYYTQTHLPGTSLLPVSLEEVSMTQSSSDEKTYAHQKIRTDSKEQTLHSFVVPKELNNSQSDKASSKSVSASCKKRKSTDSPQLSLSKKRKHHKPIHLTSVNNLIQEVKDKEHQELCSLFREHKFVGCVDQTRALVQYQTKLYLISLTKVTQELFYQLVLLDFANFKPLQLNPPASLYKLALVALDSPESGWTSESGSKESLAKYAVDFLSKKSDMLEDYFSMKIDENGCLVSLPILLELFTPDLDRLPMFILRLVTEVDWESEQQCFEGVAKEFSYFYCIKHDYFLVDSEEKNVEPSLAKVLPWRWIIEHVLFPSFRNDLVPSKALADDGSILQIADLRELYKVFERC</sequence>
<proteinExistence type="inferred from homology"/>
<dbReference type="EnsemblMetazoa" id="XM_003386245.3">
    <property type="protein sequence ID" value="XP_003386293.1"/>
    <property type="gene ID" value="LOC100641464"/>
</dbReference>
<dbReference type="AlphaFoldDB" id="A0A1X7V053"/>
<dbReference type="SUPFAM" id="SSF55874">
    <property type="entry name" value="ATPase domain of HSP90 chaperone/DNA topoisomerase II/histidine kinase"/>
    <property type="match status" value="1"/>
</dbReference>
<reference evidence="8" key="2">
    <citation type="submission" date="2017-05" db="UniProtKB">
        <authorList>
            <consortium name="EnsemblMetazoa"/>
        </authorList>
    </citation>
    <scope>IDENTIFICATION</scope>
</reference>
<reference evidence="9" key="1">
    <citation type="journal article" date="2010" name="Nature">
        <title>The Amphimedon queenslandica genome and the evolution of animal complexity.</title>
        <authorList>
            <person name="Srivastava M."/>
            <person name="Simakov O."/>
            <person name="Chapman J."/>
            <person name="Fahey B."/>
            <person name="Gauthier M.E."/>
            <person name="Mitros T."/>
            <person name="Richards G.S."/>
            <person name="Conaco C."/>
            <person name="Dacre M."/>
            <person name="Hellsten U."/>
            <person name="Larroux C."/>
            <person name="Putnam N.H."/>
            <person name="Stanke M."/>
            <person name="Adamska M."/>
            <person name="Darling A."/>
            <person name="Degnan S.M."/>
            <person name="Oakley T.H."/>
            <person name="Plachetzki D.C."/>
            <person name="Zhai Y."/>
            <person name="Adamski M."/>
            <person name="Calcino A."/>
            <person name="Cummins S.F."/>
            <person name="Goodstein D.M."/>
            <person name="Harris C."/>
            <person name="Jackson D.J."/>
            <person name="Leys S.P."/>
            <person name="Shu S."/>
            <person name="Woodcroft B.J."/>
            <person name="Vervoort M."/>
            <person name="Kosik K.S."/>
            <person name="Manning G."/>
            <person name="Degnan B.M."/>
            <person name="Rokhsar D.S."/>
        </authorList>
    </citation>
    <scope>NUCLEOTIDE SEQUENCE [LARGE SCALE GENOMIC DNA]</scope>
</reference>
<evidence type="ECO:0000313" key="8">
    <source>
        <dbReference type="EnsemblMetazoa" id="Aqu2.1.32977_001"/>
    </source>
</evidence>
<dbReference type="InterPro" id="IPR038973">
    <property type="entry name" value="MutL/Mlh/Pms-like"/>
</dbReference>
<feature type="region of interest" description="Disordered" evidence="6">
    <location>
        <begin position="400"/>
        <end position="441"/>
    </location>
</feature>
<evidence type="ECO:0000256" key="3">
    <source>
        <dbReference type="ARBA" id="ARBA00022763"/>
    </source>
</evidence>
<keyword evidence="3" id="KW-0227">DNA damage</keyword>
<dbReference type="Pfam" id="PF01119">
    <property type="entry name" value="DNA_mis_repair"/>
    <property type="match status" value="1"/>
</dbReference>
<feature type="compositionally biased region" description="Low complexity" evidence="6">
    <location>
        <begin position="407"/>
        <end position="420"/>
    </location>
</feature>
<dbReference type="NCBIfam" id="TIGR00585">
    <property type="entry name" value="mutl"/>
    <property type="match status" value="1"/>
</dbReference>
<evidence type="ECO:0000256" key="6">
    <source>
        <dbReference type="SAM" id="MobiDB-lite"/>
    </source>
</evidence>
<dbReference type="InterPro" id="IPR014762">
    <property type="entry name" value="DNA_mismatch_repair_CS"/>
</dbReference>
<dbReference type="Gene3D" id="3.30.230.10">
    <property type="match status" value="1"/>
</dbReference>
<dbReference type="PANTHER" id="PTHR10073:SF12">
    <property type="entry name" value="DNA MISMATCH REPAIR PROTEIN MLH1"/>
    <property type="match status" value="1"/>
</dbReference>
<dbReference type="STRING" id="400682.A0A1X7V053"/>
<protein>
    <recommendedName>
        <fullName evidence="7">DNA mismatch repair protein S5 domain-containing protein</fullName>
    </recommendedName>
</protein>
<evidence type="ECO:0000313" key="9">
    <source>
        <dbReference type="Proteomes" id="UP000007879"/>
    </source>
</evidence>
<evidence type="ECO:0000256" key="1">
    <source>
        <dbReference type="ARBA" id="ARBA00004123"/>
    </source>
</evidence>
<comment type="subcellular location">
    <subcellularLocation>
        <location evidence="1">Nucleus</location>
    </subcellularLocation>
</comment>
<dbReference type="PROSITE" id="PS00058">
    <property type="entry name" value="DNA_MISMATCH_REPAIR_1"/>
    <property type="match status" value="1"/>
</dbReference>
<dbReference type="KEGG" id="aqu:100641464"/>
<evidence type="ECO:0000256" key="4">
    <source>
        <dbReference type="ARBA" id="ARBA00023204"/>
    </source>
</evidence>
<gene>
    <name evidence="8" type="primary">100641464</name>
</gene>
<keyword evidence="9" id="KW-1185">Reference proteome</keyword>
<feature type="domain" description="DNA mismatch repair protein S5" evidence="7">
    <location>
        <begin position="223"/>
        <end position="342"/>
    </location>
</feature>
<dbReference type="Pfam" id="PF13589">
    <property type="entry name" value="HATPase_c_3"/>
    <property type="match status" value="1"/>
</dbReference>